<dbReference type="Proteomes" id="UP000306319">
    <property type="component" value="Unassembled WGS sequence"/>
</dbReference>
<comment type="caution">
    <text evidence="1">The sequence shown here is derived from an EMBL/GenBank/DDBJ whole genome shotgun (WGS) entry which is preliminary data.</text>
</comment>
<name>A0AC61RJB4_9BACT</name>
<reference evidence="1" key="1">
    <citation type="submission" date="2019-04" db="EMBL/GenBank/DDBJ databases">
        <title>Microbes associate with the intestines of laboratory mice.</title>
        <authorList>
            <person name="Navarre W."/>
            <person name="Wong E."/>
            <person name="Huang K."/>
            <person name="Tropini C."/>
            <person name="Ng K."/>
            <person name="Yu B."/>
        </authorList>
    </citation>
    <scope>NUCLEOTIDE SEQUENCE</scope>
    <source>
        <strain evidence="1">NM04_E33</strain>
    </source>
</reference>
<organism evidence="1 2">
    <name type="scientific">Lepagella muris</name>
    <dbReference type="NCBI Taxonomy" id="3032870"/>
    <lineage>
        <taxon>Bacteria</taxon>
        <taxon>Pseudomonadati</taxon>
        <taxon>Bacteroidota</taxon>
        <taxon>Bacteroidia</taxon>
        <taxon>Bacteroidales</taxon>
        <taxon>Muribaculaceae</taxon>
        <taxon>Lepagella</taxon>
    </lineage>
</organism>
<proteinExistence type="predicted"/>
<evidence type="ECO:0000313" key="1">
    <source>
        <dbReference type="EMBL" id="TGY79953.1"/>
    </source>
</evidence>
<gene>
    <name evidence="1" type="ORF">E5331_03975</name>
</gene>
<evidence type="ECO:0000313" key="2">
    <source>
        <dbReference type="Proteomes" id="UP000306319"/>
    </source>
</evidence>
<accession>A0AC61RJB4</accession>
<protein>
    <submittedName>
        <fullName evidence="1">Uncharacterized protein</fullName>
    </submittedName>
</protein>
<dbReference type="EMBL" id="SRYB01000004">
    <property type="protein sequence ID" value="TGY79953.1"/>
    <property type="molecule type" value="Genomic_DNA"/>
</dbReference>
<sequence length="195" mass="22169">MKKPIILIVAVLVITVCSLWSKCKSLSEDNERLTANNTALMDKATYFETEAGNSAASVQRLELSYSELERNYQHVCQTADELGVKVKRLQAAATTATQTEVKVITQIRDSIVYRDGVLDSLKMFKWSDAWVDVAGEIRGRDVSLDVVSNDTIRQIIHRVPKKFWFIKWGTKAIRQEVVSSNPHTKITYTEYIELK</sequence>
<keyword evidence="2" id="KW-1185">Reference proteome</keyword>